<evidence type="ECO:0000313" key="2">
    <source>
        <dbReference type="EMBL" id="NIE47941.1"/>
    </source>
</evidence>
<name>A0A6G5AAC2_RHIMP</name>
<dbReference type="EMBL" id="GIKN01005668">
    <property type="protein sequence ID" value="NIE47941.1"/>
    <property type="molecule type" value="Transcribed_RNA"/>
</dbReference>
<dbReference type="PANTHER" id="PTHR33332">
    <property type="entry name" value="REVERSE TRANSCRIPTASE DOMAIN-CONTAINING PROTEIN"/>
    <property type="match status" value="1"/>
</dbReference>
<evidence type="ECO:0000259" key="1">
    <source>
        <dbReference type="PROSITE" id="PS50878"/>
    </source>
</evidence>
<dbReference type="PROSITE" id="PS50878">
    <property type="entry name" value="RT_POL"/>
    <property type="match status" value="1"/>
</dbReference>
<dbReference type="AlphaFoldDB" id="A0A6G5AAC2"/>
<sequence length="252" mass="29217">MISLYINDVPRSLQRSRALMYADDTVLVFTGHSLADLQNDAMTDLSNISEWFARNQLTVNCTKTKYMVFHSRRKHIDAESLNLTINNTPIQQVPCFKYLGVTFDEHLHWHEQVQSVCAKLAYGCYSLIKARQYFPQAILRTLYFSLCHCHIGYCLESWGVTYNSYLKTLERLQKRTLKIISQGESVSNIFQSQRILSVPMLRDYKIAVSVNNIINRNSPLPADLFQFLNAIRDMLRMVISICPNVLMFTEKD</sequence>
<protein>
    <submittedName>
        <fullName evidence="2">Putative tick transposon</fullName>
    </submittedName>
</protein>
<dbReference type="InterPro" id="IPR000477">
    <property type="entry name" value="RT_dom"/>
</dbReference>
<organism evidence="2">
    <name type="scientific">Rhipicephalus microplus</name>
    <name type="common">Cattle tick</name>
    <name type="synonym">Boophilus microplus</name>
    <dbReference type="NCBI Taxonomy" id="6941"/>
    <lineage>
        <taxon>Eukaryota</taxon>
        <taxon>Metazoa</taxon>
        <taxon>Ecdysozoa</taxon>
        <taxon>Arthropoda</taxon>
        <taxon>Chelicerata</taxon>
        <taxon>Arachnida</taxon>
        <taxon>Acari</taxon>
        <taxon>Parasitiformes</taxon>
        <taxon>Ixodida</taxon>
        <taxon>Ixodoidea</taxon>
        <taxon>Ixodidae</taxon>
        <taxon>Rhipicephalinae</taxon>
        <taxon>Rhipicephalus</taxon>
        <taxon>Boophilus</taxon>
    </lineage>
</organism>
<feature type="domain" description="Reverse transcriptase" evidence="1">
    <location>
        <begin position="1"/>
        <end position="103"/>
    </location>
</feature>
<accession>A0A6G5AAC2</accession>
<dbReference type="Pfam" id="PF00078">
    <property type="entry name" value="RVT_1"/>
    <property type="match status" value="1"/>
</dbReference>
<reference evidence="2" key="1">
    <citation type="submission" date="2020-03" db="EMBL/GenBank/DDBJ databases">
        <title>A transcriptome and proteome of the tick Rhipicephalus microplus shaped by the genetic composition of its hosts and developmental stage.</title>
        <authorList>
            <person name="Garcia G.R."/>
            <person name="Ribeiro J.M.C."/>
            <person name="Maruyama S.R."/>
            <person name="Gardinasse L.G."/>
            <person name="Nelson K."/>
            <person name="Ferreira B.R."/>
            <person name="Andrade T.G."/>
            <person name="Santos I.K.F.M."/>
        </authorList>
    </citation>
    <scope>NUCLEOTIDE SEQUENCE</scope>
    <source>
        <strain evidence="2">NSGR</strain>
        <tissue evidence="2">Salivary glands</tissue>
    </source>
</reference>
<proteinExistence type="predicted"/>